<evidence type="ECO:0000313" key="3">
    <source>
        <dbReference type="Proteomes" id="UP000286288"/>
    </source>
</evidence>
<dbReference type="Proteomes" id="UP000286288">
    <property type="component" value="Unassembled WGS sequence"/>
</dbReference>
<name>A0A1I1W440_ENTCA</name>
<dbReference type="EMBL" id="QRMZ01000011">
    <property type="protein sequence ID" value="RHK06224.1"/>
    <property type="molecule type" value="Genomic_DNA"/>
</dbReference>
<sequence length="157" mass="17907">MRFMSRESENNGTRGFSGFTLMESLLVLLVSSLFLFFPVVAIEYYQRSAEVFGFCARLEKGLYTLQQSAIIDNTQTRAIYQAEPTPTVSFYGAATEPVTKIDVPPQLAMQAFPDILFSSQSGNNSSLRRIIFYWQEKKQTISYKFLFGSGRYEKIVE</sequence>
<organism evidence="2 3">
    <name type="scientific">Enterococcus casseliflavus</name>
    <name type="common">Enterococcus flavescens</name>
    <dbReference type="NCBI Taxonomy" id="37734"/>
    <lineage>
        <taxon>Bacteria</taxon>
        <taxon>Bacillati</taxon>
        <taxon>Bacillota</taxon>
        <taxon>Bacilli</taxon>
        <taxon>Lactobacillales</taxon>
        <taxon>Enterococcaceae</taxon>
        <taxon>Enterococcus</taxon>
    </lineage>
</organism>
<dbReference type="Proteomes" id="UP001253851">
    <property type="component" value="Unassembled WGS sequence"/>
</dbReference>
<dbReference type="AlphaFoldDB" id="A0A1I1W440"/>
<accession>A0A1I1W440</accession>
<evidence type="ECO:0000313" key="4">
    <source>
        <dbReference type="Proteomes" id="UP001253851"/>
    </source>
</evidence>
<dbReference type="InterPro" id="IPR016785">
    <property type="entry name" value="ComGD"/>
</dbReference>
<proteinExistence type="predicted"/>
<comment type="caution">
    <text evidence="2">The sequence shown here is derived from an EMBL/GenBank/DDBJ whole genome shotgun (WGS) entry which is preliminary data.</text>
</comment>
<dbReference type="NCBIfam" id="NF040982">
    <property type="entry name" value="ComGD"/>
    <property type="match status" value="1"/>
</dbReference>
<dbReference type="EMBL" id="JARQDZ010000002">
    <property type="protein sequence ID" value="MDT2982503.1"/>
    <property type="molecule type" value="Genomic_DNA"/>
</dbReference>
<reference evidence="1 4" key="2">
    <citation type="submission" date="2023-03" db="EMBL/GenBank/DDBJ databases">
        <authorList>
            <person name="Shen W."/>
            <person name="Cai J."/>
        </authorList>
    </citation>
    <scope>NUCLEOTIDE SEQUENCE [LARGE SCALE GENOMIC DNA]</scope>
    <source>
        <strain evidence="1 4">B516</strain>
    </source>
</reference>
<dbReference type="RefSeq" id="WP_034857584.1">
    <property type="nucleotide sequence ID" value="NZ_BAAAXK010000001.1"/>
</dbReference>
<gene>
    <name evidence="1" type="primary">comGD</name>
    <name evidence="2" type="ORF">DW084_09475</name>
    <name evidence="1" type="ORF">P7I34_07505</name>
</gene>
<dbReference type="OrthoDB" id="2199641at2"/>
<protein>
    <submittedName>
        <fullName evidence="1">Competence type IV pilus minor pilin ComGD</fullName>
    </submittedName>
    <submittedName>
        <fullName evidence="2">Prepilin-type cleavage/methylation protein</fullName>
    </submittedName>
</protein>
<reference evidence="2 3" key="1">
    <citation type="submission" date="2018-08" db="EMBL/GenBank/DDBJ databases">
        <title>A genome reference for cultivated species of the human gut microbiota.</title>
        <authorList>
            <person name="Zou Y."/>
            <person name="Xue W."/>
            <person name="Luo G."/>
        </authorList>
    </citation>
    <scope>NUCLEOTIDE SEQUENCE [LARGE SCALE GENOMIC DNA]</scope>
    <source>
        <strain evidence="2 3">AF48-16</strain>
    </source>
</reference>
<evidence type="ECO:0000313" key="2">
    <source>
        <dbReference type="EMBL" id="RHK06224.1"/>
    </source>
</evidence>
<evidence type="ECO:0000313" key="1">
    <source>
        <dbReference type="EMBL" id="MDT2982503.1"/>
    </source>
</evidence>